<name>A0AAV8ZU40_9CUCU</name>
<dbReference type="EMBL" id="JANEYF010000231">
    <property type="protein sequence ID" value="KAJ8971306.1"/>
    <property type="molecule type" value="Genomic_DNA"/>
</dbReference>
<comment type="caution">
    <text evidence="2">The sequence shown here is derived from an EMBL/GenBank/DDBJ whole genome shotgun (WGS) entry which is preliminary data.</text>
</comment>
<dbReference type="Gene3D" id="3.40.50.10810">
    <property type="entry name" value="Tandem AAA-ATPase domain"/>
    <property type="match status" value="1"/>
</dbReference>
<evidence type="ECO:0000313" key="3">
    <source>
        <dbReference type="Proteomes" id="UP001162156"/>
    </source>
</evidence>
<dbReference type="SMART" id="SM00487">
    <property type="entry name" value="DEXDc"/>
    <property type="match status" value="1"/>
</dbReference>
<dbReference type="FunFam" id="3.40.50.10810:FF:000094">
    <property type="entry name" value="DNA excision repair protein ERCC-6"/>
    <property type="match status" value="1"/>
</dbReference>
<dbReference type="GO" id="GO:0005524">
    <property type="term" value="F:ATP binding"/>
    <property type="evidence" value="ECO:0007669"/>
    <property type="project" value="InterPro"/>
</dbReference>
<dbReference type="Proteomes" id="UP001162156">
    <property type="component" value="Unassembled WGS sequence"/>
</dbReference>
<reference evidence="2" key="1">
    <citation type="journal article" date="2023" name="Insect Mol. Biol.">
        <title>Genome sequencing provides insights into the evolution of gene families encoding plant cell wall-degrading enzymes in longhorned beetles.</title>
        <authorList>
            <person name="Shin N.R."/>
            <person name="Okamura Y."/>
            <person name="Kirsch R."/>
            <person name="Pauchet Y."/>
        </authorList>
    </citation>
    <scope>NUCLEOTIDE SEQUENCE</scope>
    <source>
        <strain evidence="2">RBIC_L_NR</strain>
    </source>
</reference>
<dbReference type="PANTHER" id="PTHR45629:SF7">
    <property type="entry name" value="DNA EXCISION REPAIR PROTEIN ERCC-6-RELATED"/>
    <property type="match status" value="1"/>
</dbReference>
<dbReference type="InterPro" id="IPR014001">
    <property type="entry name" value="Helicase_ATP-bd"/>
</dbReference>
<dbReference type="InterPro" id="IPR027417">
    <property type="entry name" value="P-loop_NTPase"/>
</dbReference>
<dbReference type="InterPro" id="IPR000330">
    <property type="entry name" value="SNF2_N"/>
</dbReference>
<gene>
    <name evidence="2" type="ORF">NQ314_000784</name>
</gene>
<keyword evidence="3" id="KW-1185">Reference proteome</keyword>
<sequence>MGLGKTVQIIAFLHSLEYSRIVSCHGRFTGLGPSLIVCPATVIHQWVKHFHEWSPEFRIAVLHQSGNYQGNKATLIKELHKWRGIIITTYLGILKYNGNLLDYTWHYIILDEGHKIRNPTAKVSVAIKHLRTPHRILLTGSPMQNNLTELWSLFDFTNPGMLGNLTTFQEHFTNPILHGGFANSTPMQEATALSVATTLKNIISPYLLRRSKNEVQHHISLPNKSEQVLFCSLTNEQRDLYKGYLMVSTILLLY</sequence>
<dbReference type="PANTHER" id="PTHR45629">
    <property type="entry name" value="SNF2/RAD54 FAMILY MEMBER"/>
    <property type="match status" value="1"/>
</dbReference>
<dbReference type="InterPro" id="IPR050496">
    <property type="entry name" value="SNF2_RAD54_helicase_repair"/>
</dbReference>
<dbReference type="SUPFAM" id="SSF52540">
    <property type="entry name" value="P-loop containing nucleoside triphosphate hydrolases"/>
    <property type="match status" value="1"/>
</dbReference>
<dbReference type="GO" id="GO:0006283">
    <property type="term" value="P:transcription-coupled nucleotide-excision repair"/>
    <property type="evidence" value="ECO:0007669"/>
    <property type="project" value="TreeGrafter"/>
</dbReference>
<dbReference type="InterPro" id="IPR038718">
    <property type="entry name" value="SNF2-like_sf"/>
</dbReference>
<dbReference type="Pfam" id="PF00176">
    <property type="entry name" value="SNF2-rel_dom"/>
    <property type="match status" value="1"/>
</dbReference>
<dbReference type="AlphaFoldDB" id="A0AAV8ZU40"/>
<dbReference type="PROSITE" id="PS51192">
    <property type="entry name" value="HELICASE_ATP_BIND_1"/>
    <property type="match status" value="1"/>
</dbReference>
<dbReference type="GO" id="GO:0005634">
    <property type="term" value="C:nucleus"/>
    <property type="evidence" value="ECO:0007669"/>
    <property type="project" value="TreeGrafter"/>
</dbReference>
<accession>A0AAV8ZU40</accession>
<evidence type="ECO:0000259" key="1">
    <source>
        <dbReference type="PROSITE" id="PS51192"/>
    </source>
</evidence>
<proteinExistence type="predicted"/>
<feature type="domain" description="Helicase ATP-binding" evidence="1">
    <location>
        <begin position="1"/>
        <end position="160"/>
    </location>
</feature>
<organism evidence="2 3">
    <name type="scientific">Rhamnusium bicolor</name>
    <dbReference type="NCBI Taxonomy" id="1586634"/>
    <lineage>
        <taxon>Eukaryota</taxon>
        <taxon>Metazoa</taxon>
        <taxon>Ecdysozoa</taxon>
        <taxon>Arthropoda</taxon>
        <taxon>Hexapoda</taxon>
        <taxon>Insecta</taxon>
        <taxon>Pterygota</taxon>
        <taxon>Neoptera</taxon>
        <taxon>Endopterygota</taxon>
        <taxon>Coleoptera</taxon>
        <taxon>Polyphaga</taxon>
        <taxon>Cucujiformia</taxon>
        <taxon>Chrysomeloidea</taxon>
        <taxon>Cerambycidae</taxon>
        <taxon>Lepturinae</taxon>
        <taxon>Rhagiini</taxon>
        <taxon>Rhamnusium</taxon>
    </lineage>
</organism>
<dbReference type="GO" id="GO:0008094">
    <property type="term" value="F:ATP-dependent activity, acting on DNA"/>
    <property type="evidence" value="ECO:0007669"/>
    <property type="project" value="TreeGrafter"/>
</dbReference>
<evidence type="ECO:0000313" key="2">
    <source>
        <dbReference type="EMBL" id="KAJ8971306.1"/>
    </source>
</evidence>
<protein>
    <recommendedName>
        <fullName evidence="1">Helicase ATP-binding domain-containing protein</fullName>
    </recommendedName>
</protein>